<reference evidence="11 12" key="1">
    <citation type="submission" date="2020-07" db="EMBL/GenBank/DDBJ databases">
        <title>Genomic Encyclopedia of Archaeal and Bacterial Type Strains, Phase II (KMG-II): from individual species to whole genera.</title>
        <authorList>
            <person name="Goeker M."/>
        </authorList>
    </citation>
    <scope>NUCLEOTIDE SEQUENCE [LARGE SCALE GENOMIC DNA]</scope>
    <source>
        <strain evidence="11 12">DSM 21226</strain>
    </source>
</reference>
<comment type="subcellular location">
    <subcellularLocation>
        <location evidence="1 9">Cell inner membrane</location>
        <topology evidence="1 9">Multi-pass membrane protein</topology>
    </subcellularLocation>
</comment>
<proteinExistence type="inferred from homology"/>
<comment type="function">
    <text evidence="9">Part of the tripartite ATP-independent periplasmic (TRAP) transport system.</text>
</comment>
<feature type="transmembrane region" description="Helical" evidence="9">
    <location>
        <begin position="126"/>
        <end position="145"/>
    </location>
</feature>
<dbReference type="PANTHER" id="PTHR35011">
    <property type="entry name" value="2,3-DIKETO-L-GULONATE TRAP TRANSPORTER SMALL PERMEASE PROTEIN YIAM"/>
    <property type="match status" value="1"/>
</dbReference>
<dbReference type="GO" id="GO:0022857">
    <property type="term" value="F:transmembrane transporter activity"/>
    <property type="evidence" value="ECO:0007669"/>
    <property type="project" value="UniProtKB-UniRule"/>
</dbReference>
<evidence type="ECO:0000256" key="7">
    <source>
        <dbReference type="ARBA" id="ARBA00023136"/>
    </source>
</evidence>
<evidence type="ECO:0000256" key="8">
    <source>
        <dbReference type="ARBA" id="ARBA00038436"/>
    </source>
</evidence>
<evidence type="ECO:0000256" key="4">
    <source>
        <dbReference type="ARBA" id="ARBA00022519"/>
    </source>
</evidence>
<accession>A0A7Y9U8G6</accession>
<keyword evidence="6 9" id="KW-1133">Transmembrane helix</keyword>
<keyword evidence="4 9" id="KW-0997">Cell inner membrane</keyword>
<dbReference type="PANTHER" id="PTHR35011:SF2">
    <property type="entry name" value="2,3-DIKETO-L-GULONATE TRAP TRANSPORTER SMALL PERMEASE PROTEIN YIAM"/>
    <property type="match status" value="1"/>
</dbReference>
<protein>
    <recommendedName>
        <fullName evidence="9">TRAP transporter small permease protein</fullName>
    </recommendedName>
</protein>
<keyword evidence="7 9" id="KW-0472">Membrane</keyword>
<dbReference type="GO" id="GO:0005886">
    <property type="term" value="C:plasma membrane"/>
    <property type="evidence" value="ECO:0007669"/>
    <property type="project" value="UniProtKB-SubCell"/>
</dbReference>
<organism evidence="11 12">
    <name type="scientific">Sphaerotilus montanus</name>
    <dbReference type="NCBI Taxonomy" id="522889"/>
    <lineage>
        <taxon>Bacteria</taxon>
        <taxon>Pseudomonadati</taxon>
        <taxon>Pseudomonadota</taxon>
        <taxon>Betaproteobacteria</taxon>
        <taxon>Burkholderiales</taxon>
        <taxon>Sphaerotilaceae</taxon>
        <taxon>Sphaerotilus</taxon>
    </lineage>
</organism>
<dbReference type="EMBL" id="JACCFH010000001">
    <property type="protein sequence ID" value="NYG34842.1"/>
    <property type="molecule type" value="Genomic_DNA"/>
</dbReference>
<keyword evidence="12" id="KW-1185">Reference proteome</keyword>
<comment type="subunit">
    <text evidence="9">The complex comprises the extracytoplasmic solute receptor protein and the two transmembrane proteins.</text>
</comment>
<keyword evidence="3" id="KW-1003">Cell membrane</keyword>
<evidence type="ECO:0000313" key="11">
    <source>
        <dbReference type="EMBL" id="NYG34842.1"/>
    </source>
</evidence>
<dbReference type="AlphaFoldDB" id="A0A7Y9U8G6"/>
<evidence type="ECO:0000313" key="12">
    <source>
        <dbReference type="Proteomes" id="UP000518288"/>
    </source>
</evidence>
<dbReference type="RefSeq" id="WP_179635433.1">
    <property type="nucleotide sequence ID" value="NZ_JACCFH010000001.1"/>
</dbReference>
<dbReference type="InterPro" id="IPR007387">
    <property type="entry name" value="TRAP_DctQ"/>
</dbReference>
<comment type="caution">
    <text evidence="9">Lacks conserved residue(s) required for the propagation of feature annotation.</text>
</comment>
<dbReference type="Pfam" id="PF04290">
    <property type="entry name" value="DctQ"/>
    <property type="match status" value="1"/>
</dbReference>
<keyword evidence="5 9" id="KW-0812">Transmembrane</keyword>
<feature type="transmembrane region" description="Helical" evidence="9">
    <location>
        <begin position="12"/>
        <end position="35"/>
    </location>
</feature>
<feature type="transmembrane region" description="Helical" evidence="9">
    <location>
        <begin position="86"/>
        <end position="106"/>
    </location>
</feature>
<evidence type="ECO:0000256" key="1">
    <source>
        <dbReference type="ARBA" id="ARBA00004429"/>
    </source>
</evidence>
<evidence type="ECO:0000256" key="3">
    <source>
        <dbReference type="ARBA" id="ARBA00022475"/>
    </source>
</evidence>
<evidence type="ECO:0000256" key="9">
    <source>
        <dbReference type="RuleBase" id="RU369079"/>
    </source>
</evidence>
<evidence type="ECO:0000256" key="5">
    <source>
        <dbReference type="ARBA" id="ARBA00022692"/>
    </source>
</evidence>
<gene>
    <name evidence="11" type="ORF">BDD16_003828</name>
</gene>
<evidence type="ECO:0000256" key="6">
    <source>
        <dbReference type="ARBA" id="ARBA00022989"/>
    </source>
</evidence>
<name>A0A7Y9U8G6_9BURK</name>
<keyword evidence="2 9" id="KW-0813">Transport</keyword>
<comment type="similarity">
    <text evidence="8 9">Belongs to the TRAP transporter small permease family.</text>
</comment>
<feature type="domain" description="Tripartite ATP-independent periplasmic transporters DctQ component" evidence="10">
    <location>
        <begin position="23"/>
        <end position="151"/>
    </location>
</feature>
<dbReference type="GO" id="GO:0015740">
    <property type="term" value="P:C4-dicarboxylate transport"/>
    <property type="evidence" value="ECO:0007669"/>
    <property type="project" value="TreeGrafter"/>
</dbReference>
<evidence type="ECO:0000256" key="2">
    <source>
        <dbReference type="ARBA" id="ARBA00022448"/>
    </source>
</evidence>
<dbReference type="InterPro" id="IPR055348">
    <property type="entry name" value="DctQ"/>
</dbReference>
<evidence type="ECO:0000259" key="10">
    <source>
        <dbReference type="Pfam" id="PF04290"/>
    </source>
</evidence>
<sequence>MSGPVQWFSRTIEALIALLLAVMVVLVFGNVVMRYAFNSGITVSEELSRWLFVWMTFLGAIVALKDNGHLGTDMLVSRFGRTGKRVCLALAQAAMLYVTYLLYAGSLAQVRINWDVEAPVSTLSMAWFYSAGLVFAVCSALILVWQLWRTLSGAVGDDDLVLVQESEDLAQVQELHMDQTPPLGQGPHSMPFRK</sequence>
<comment type="caution">
    <text evidence="11">The sequence shown here is derived from an EMBL/GenBank/DDBJ whole genome shotgun (WGS) entry which is preliminary data.</text>
</comment>
<dbReference type="Proteomes" id="UP000518288">
    <property type="component" value="Unassembled WGS sequence"/>
</dbReference>